<keyword evidence="2" id="KW-1185">Reference proteome</keyword>
<evidence type="ECO:0000313" key="1">
    <source>
        <dbReference type="EMBL" id="RDY11960.1"/>
    </source>
</evidence>
<gene>
    <name evidence="1" type="ORF">CR513_03310</name>
</gene>
<reference evidence="1" key="1">
    <citation type="submission" date="2018-05" db="EMBL/GenBank/DDBJ databases">
        <title>Draft genome of Mucuna pruriens seed.</title>
        <authorList>
            <person name="Nnadi N.E."/>
            <person name="Vos R."/>
            <person name="Hasami M.H."/>
            <person name="Devisetty U.K."/>
            <person name="Aguiy J.C."/>
        </authorList>
    </citation>
    <scope>NUCLEOTIDE SEQUENCE [LARGE SCALE GENOMIC DNA]</scope>
    <source>
        <strain evidence="1">JCA_2017</strain>
    </source>
</reference>
<protein>
    <submittedName>
        <fullName evidence="1">Uncharacterized protein</fullName>
    </submittedName>
</protein>
<dbReference type="AlphaFoldDB" id="A0A371IAB9"/>
<name>A0A371IAB9_MUCPR</name>
<accession>A0A371IAB9</accession>
<comment type="caution">
    <text evidence="1">The sequence shown here is derived from an EMBL/GenBank/DDBJ whole genome shotgun (WGS) entry which is preliminary data.</text>
</comment>
<dbReference type="Proteomes" id="UP000257109">
    <property type="component" value="Unassembled WGS sequence"/>
</dbReference>
<evidence type="ECO:0000313" key="2">
    <source>
        <dbReference type="Proteomes" id="UP000257109"/>
    </source>
</evidence>
<dbReference type="EMBL" id="QJKJ01000550">
    <property type="protein sequence ID" value="RDY11960.1"/>
    <property type="molecule type" value="Genomic_DNA"/>
</dbReference>
<proteinExistence type="predicted"/>
<sequence>MTIDRPIFPFVNSLLFIMASYPYESSNTVTTPANCQTTERYTSPTKCKIIMTITATPVLLTRDLNEGYLFAGVDGSNGVNHESGGEGGEDE</sequence>
<organism evidence="1 2">
    <name type="scientific">Mucuna pruriens</name>
    <name type="common">Velvet bean</name>
    <name type="synonym">Dolichos pruriens</name>
    <dbReference type="NCBI Taxonomy" id="157652"/>
    <lineage>
        <taxon>Eukaryota</taxon>
        <taxon>Viridiplantae</taxon>
        <taxon>Streptophyta</taxon>
        <taxon>Embryophyta</taxon>
        <taxon>Tracheophyta</taxon>
        <taxon>Spermatophyta</taxon>
        <taxon>Magnoliopsida</taxon>
        <taxon>eudicotyledons</taxon>
        <taxon>Gunneridae</taxon>
        <taxon>Pentapetalae</taxon>
        <taxon>rosids</taxon>
        <taxon>fabids</taxon>
        <taxon>Fabales</taxon>
        <taxon>Fabaceae</taxon>
        <taxon>Papilionoideae</taxon>
        <taxon>50 kb inversion clade</taxon>
        <taxon>NPAAA clade</taxon>
        <taxon>indigoferoid/millettioid clade</taxon>
        <taxon>Phaseoleae</taxon>
        <taxon>Mucuna</taxon>
    </lineage>
</organism>
<feature type="non-terminal residue" evidence="1">
    <location>
        <position position="1"/>
    </location>
</feature>